<proteinExistence type="predicted"/>
<evidence type="ECO:0000313" key="1">
    <source>
        <dbReference type="EMBL" id="BAY87621.1"/>
    </source>
</evidence>
<protein>
    <recommendedName>
        <fullName evidence="3">DUF3768 domain-containing protein</fullName>
    </recommendedName>
</protein>
<dbReference type="Pfam" id="PF12599">
    <property type="entry name" value="DUF3768"/>
    <property type="match status" value="1"/>
</dbReference>
<keyword evidence="1" id="KW-0614">Plasmid</keyword>
<name>A0A1Z4M2I4_9CYAN</name>
<reference evidence="1 2" key="1">
    <citation type="submission" date="2017-06" db="EMBL/GenBank/DDBJ databases">
        <title>Genome sequencing of cyanobaciteial culture collection at National Institute for Environmental Studies (NIES).</title>
        <authorList>
            <person name="Hirose Y."/>
            <person name="Shimura Y."/>
            <person name="Fujisawa T."/>
            <person name="Nakamura Y."/>
            <person name="Kawachi M."/>
        </authorList>
    </citation>
    <scope>NUCLEOTIDE SEQUENCE [LARGE SCALE GENOMIC DNA]</scope>
    <source>
        <strain evidence="1 2">NIES-267</strain>
        <plasmid evidence="2">Plasmid1 dna</plasmid>
    </source>
</reference>
<organism evidence="1 2">
    <name type="scientific">Calothrix parasitica NIES-267</name>
    <dbReference type="NCBI Taxonomy" id="1973488"/>
    <lineage>
        <taxon>Bacteria</taxon>
        <taxon>Bacillati</taxon>
        <taxon>Cyanobacteriota</taxon>
        <taxon>Cyanophyceae</taxon>
        <taxon>Nostocales</taxon>
        <taxon>Calotrichaceae</taxon>
        <taxon>Calothrix</taxon>
    </lineage>
</organism>
<accession>A0A1Z4M2I4</accession>
<dbReference type="EMBL" id="AP018228">
    <property type="protein sequence ID" value="BAY87621.1"/>
    <property type="molecule type" value="Genomic_DNA"/>
</dbReference>
<sequence>MTNQTDNNSTAQICALNDKFRQTFDNQLGKVIITHGVGCLNTNQLQQLIQAVKQFNDFNENNDPWLEHDMGRIELFDEKFFFKIDYFDRQRYEQGIGSSEPDNIHKTFRVMTIMLASEY</sequence>
<gene>
    <name evidence="1" type="ORF">NIES267_71450</name>
</gene>
<geneLocation type="plasmid" evidence="2">
    <name>Plasmid1 dna</name>
</geneLocation>
<evidence type="ECO:0008006" key="3">
    <source>
        <dbReference type="Google" id="ProtNLM"/>
    </source>
</evidence>
<dbReference type="Proteomes" id="UP000218418">
    <property type="component" value="Plasmid plasmid1"/>
</dbReference>
<keyword evidence="2" id="KW-1185">Reference proteome</keyword>
<dbReference type="OrthoDB" id="459537at2"/>
<evidence type="ECO:0000313" key="2">
    <source>
        <dbReference type="Proteomes" id="UP000218418"/>
    </source>
</evidence>
<dbReference type="InterPro" id="IPR022243">
    <property type="entry name" value="DUF3768"/>
</dbReference>
<dbReference type="AlphaFoldDB" id="A0A1Z4M2I4"/>